<evidence type="ECO:0000256" key="4">
    <source>
        <dbReference type="ARBA" id="ARBA00022884"/>
    </source>
</evidence>
<dbReference type="PANTHER" id="PTHR11564">
    <property type="entry name" value="SIGNAL RECOGNITION PARTICLE 54K PROTEIN SRP54"/>
    <property type="match status" value="1"/>
</dbReference>
<evidence type="ECO:0000256" key="8">
    <source>
        <dbReference type="ARBA" id="ARBA00048027"/>
    </source>
</evidence>
<comment type="domain">
    <text evidence="9">Composed of three domains: the N-terminal N domain, which is responsible for interactions with the ribosome, the central G domain, which binds GTP, and the C-terminal M domain, which binds the RNA and the signal sequence of the RNC.</text>
</comment>
<dbReference type="InterPro" id="IPR027417">
    <property type="entry name" value="P-loop_NTPase"/>
</dbReference>
<keyword evidence="12" id="KW-1185">Reference proteome</keyword>
<dbReference type="Pfam" id="PF02978">
    <property type="entry name" value="SRP_SPB"/>
    <property type="match status" value="1"/>
</dbReference>
<dbReference type="GO" id="GO:0048500">
    <property type="term" value="C:signal recognition particle"/>
    <property type="evidence" value="ECO:0007669"/>
    <property type="project" value="UniProtKB-UniRule"/>
</dbReference>
<evidence type="ECO:0000256" key="2">
    <source>
        <dbReference type="ARBA" id="ARBA00022741"/>
    </source>
</evidence>
<protein>
    <recommendedName>
        <fullName evidence="9">Signal recognition particle protein</fullName>
        <ecNumber evidence="9">3.6.5.4</ecNumber>
    </recommendedName>
    <alternativeName>
        <fullName evidence="9">Fifty-four homolog</fullName>
    </alternativeName>
</protein>
<dbReference type="PROSITE" id="PS00300">
    <property type="entry name" value="SRP54"/>
    <property type="match status" value="1"/>
</dbReference>
<dbReference type="SUPFAM" id="SSF52540">
    <property type="entry name" value="P-loop containing nucleoside triphosphate hydrolases"/>
    <property type="match status" value="1"/>
</dbReference>
<dbReference type="InterPro" id="IPR004780">
    <property type="entry name" value="SRP"/>
</dbReference>
<evidence type="ECO:0000256" key="9">
    <source>
        <dbReference type="HAMAP-Rule" id="MF_00306"/>
    </source>
</evidence>
<comment type="subunit">
    <text evidence="9">Part of the signal recognition particle protein translocation system, which is composed of SRP and FtsY.</text>
</comment>
<dbReference type="EMBL" id="LT669839">
    <property type="protein sequence ID" value="SHD76989.1"/>
    <property type="molecule type" value="Genomic_DNA"/>
</dbReference>
<dbReference type="SMART" id="SM00382">
    <property type="entry name" value="AAA"/>
    <property type="match status" value="1"/>
</dbReference>
<dbReference type="NCBIfam" id="TIGR00959">
    <property type="entry name" value="ffh"/>
    <property type="match status" value="1"/>
</dbReference>
<dbReference type="InterPro" id="IPR013822">
    <property type="entry name" value="Signal_recog_particl_SRP54_hlx"/>
</dbReference>
<dbReference type="SMART" id="SM00962">
    <property type="entry name" value="SRP54"/>
    <property type="match status" value="1"/>
</dbReference>
<dbReference type="HAMAP" id="MF_00306">
    <property type="entry name" value="SRP54"/>
    <property type="match status" value="1"/>
</dbReference>
<dbReference type="Proteomes" id="UP000245423">
    <property type="component" value="Chromosome 1"/>
</dbReference>
<keyword evidence="4 9" id="KW-0694">RNA-binding</keyword>
<feature type="binding site" evidence="9">
    <location>
        <begin position="190"/>
        <end position="194"/>
    </location>
    <ligand>
        <name>GTP</name>
        <dbReference type="ChEBI" id="CHEBI:37565"/>
    </ligand>
</feature>
<dbReference type="Gene3D" id="1.10.260.30">
    <property type="entry name" value="Signal recognition particle, SRP54 subunit, M-domain"/>
    <property type="match status" value="1"/>
</dbReference>
<dbReference type="GO" id="GO:0003924">
    <property type="term" value="F:GTPase activity"/>
    <property type="evidence" value="ECO:0007669"/>
    <property type="project" value="UniProtKB-UniRule"/>
</dbReference>
<dbReference type="CDD" id="cd18539">
    <property type="entry name" value="SRP_G"/>
    <property type="match status" value="1"/>
</dbReference>
<comment type="catalytic activity">
    <reaction evidence="8 9">
        <text>GTP + H2O = GDP + phosphate + H(+)</text>
        <dbReference type="Rhea" id="RHEA:19669"/>
        <dbReference type="ChEBI" id="CHEBI:15377"/>
        <dbReference type="ChEBI" id="CHEBI:15378"/>
        <dbReference type="ChEBI" id="CHEBI:37565"/>
        <dbReference type="ChEBI" id="CHEBI:43474"/>
        <dbReference type="ChEBI" id="CHEBI:58189"/>
        <dbReference type="EC" id="3.6.5.4"/>
    </reaction>
</comment>
<evidence type="ECO:0000256" key="7">
    <source>
        <dbReference type="ARBA" id="ARBA00023274"/>
    </source>
</evidence>
<feature type="domain" description="SRP54-type proteins GTP-binding" evidence="10">
    <location>
        <begin position="269"/>
        <end position="282"/>
    </location>
</feature>
<dbReference type="HOGENOM" id="CLU_009301_6_0_9"/>
<dbReference type="AlphaFoldDB" id="M1ZGB7"/>
<evidence type="ECO:0000256" key="1">
    <source>
        <dbReference type="ARBA" id="ARBA00005450"/>
    </source>
</evidence>
<dbReference type="RefSeq" id="WP_005587771.1">
    <property type="nucleotide sequence ID" value="NZ_LT669839.1"/>
</dbReference>
<feature type="binding site" evidence="9">
    <location>
        <begin position="108"/>
        <end position="115"/>
    </location>
    <ligand>
        <name>GTP</name>
        <dbReference type="ChEBI" id="CHEBI:37565"/>
    </ligand>
</feature>
<name>M1ZGB7_9FIRM</name>
<keyword evidence="2 9" id="KW-0547">Nucleotide-binding</keyword>
<keyword evidence="6 9" id="KW-0733">Signal recognition particle</keyword>
<dbReference type="PANTHER" id="PTHR11564:SF5">
    <property type="entry name" value="SIGNAL RECOGNITION PARTICLE SUBUNIT SRP54"/>
    <property type="match status" value="1"/>
</dbReference>
<dbReference type="EC" id="3.6.5.4" evidence="9"/>
<dbReference type="OrthoDB" id="9804720at2"/>
<dbReference type="GO" id="GO:0008312">
    <property type="term" value="F:7S RNA binding"/>
    <property type="evidence" value="ECO:0007669"/>
    <property type="project" value="InterPro"/>
</dbReference>
<sequence length="446" mass="49476">MVFESLSEKLQNALGKLRGKGKLSEKDVDLAMREVRLALLEADVNFKVVKDFVKRVKERAIGSEVMESLTPGQQVVKIVNEELTKLMGEKESKLNFASTPPTVILMCGLQGAGKTTTAGKLANNLKIQSKRPLLVVCDVYRPAAIKQLEVVGERVGVPVFTMGDKNNPVDIAKAAVEHGKRNNNDCIIIDTAGRLHIDDDLMDELEGIYNGVNPQEILLVVDAMTGQDAVNVAETFNERLEITGVVLTKLDGDARGGAALSIRAVTEKPIKFVGMGEKLDQLEPFHPDRMASRILGMGDVLSLIERAQSSIDEKKALELEKKIKSQQFTLDDFLEQIDQMKNLGPLDELLGMIPGVNSKALKNLDVNEKDIIKIQAIIQSMTPQERNDPSIIDSKRRKRIANGSGTTVQDVNKLLKQFRDTKKMMKRFTDMEKSMKKKGKFGFPFF</sequence>
<keyword evidence="5 9" id="KW-0342">GTP-binding</keyword>
<dbReference type="Pfam" id="PF02881">
    <property type="entry name" value="SRP54_N"/>
    <property type="match status" value="1"/>
</dbReference>
<evidence type="ECO:0000256" key="5">
    <source>
        <dbReference type="ARBA" id="ARBA00023134"/>
    </source>
</evidence>
<dbReference type="InterPro" id="IPR004125">
    <property type="entry name" value="Signal_recog_particle_SRP54_M"/>
</dbReference>
<comment type="function">
    <text evidence="9">Involved in targeting and insertion of nascent membrane proteins into the cytoplasmic membrane. Binds to the hydrophobic signal sequence of the ribosome-nascent chain (RNC) as it emerges from the ribosomes. The SRP-RNC complex is then targeted to the cytoplasmic membrane where it interacts with the SRP receptor FtsY.</text>
</comment>
<keyword evidence="9" id="KW-0963">Cytoplasm</keyword>
<evidence type="ECO:0000256" key="3">
    <source>
        <dbReference type="ARBA" id="ARBA00022801"/>
    </source>
</evidence>
<keyword evidence="7 9" id="KW-0687">Ribonucleoprotein</keyword>
<dbReference type="SMART" id="SM00963">
    <property type="entry name" value="SRP54_N"/>
    <property type="match status" value="1"/>
</dbReference>
<dbReference type="InterPro" id="IPR022941">
    <property type="entry name" value="SRP54"/>
</dbReference>
<evidence type="ECO:0000313" key="11">
    <source>
        <dbReference type="EMBL" id="SHD76989.1"/>
    </source>
</evidence>
<keyword evidence="3 9" id="KW-0378">Hydrolase</keyword>
<accession>M1ZGB7</accession>
<comment type="similarity">
    <text evidence="1 9">Belongs to the GTP-binding SRP family. SRP54 subfamily.</text>
</comment>
<dbReference type="GO" id="GO:0006614">
    <property type="term" value="P:SRP-dependent cotranslational protein targeting to membrane"/>
    <property type="evidence" value="ECO:0007669"/>
    <property type="project" value="InterPro"/>
</dbReference>
<dbReference type="GO" id="GO:0005525">
    <property type="term" value="F:GTP binding"/>
    <property type="evidence" value="ECO:0007669"/>
    <property type="project" value="UniProtKB-UniRule"/>
</dbReference>
<dbReference type="InterPro" id="IPR000897">
    <property type="entry name" value="SRP54_GTPase_dom"/>
</dbReference>
<dbReference type="InterPro" id="IPR036891">
    <property type="entry name" value="Signal_recog_part_SRP54_M_sf"/>
</dbReference>
<dbReference type="SUPFAM" id="SSF47446">
    <property type="entry name" value="Signal peptide-binding domain"/>
    <property type="match status" value="1"/>
</dbReference>
<dbReference type="FunFam" id="3.40.50.300:FF:000022">
    <property type="entry name" value="Signal recognition particle 54 kDa subunit"/>
    <property type="match status" value="1"/>
</dbReference>
<comment type="subcellular location">
    <subcellularLocation>
        <location evidence="9">Cytoplasm</location>
    </subcellularLocation>
    <text evidence="9">The SRP-RNC complex is targeted to the cytoplasmic membrane.</text>
</comment>
<organism evidence="11 12">
    <name type="scientific">[Clostridium] ultunense Esp</name>
    <dbReference type="NCBI Taxonomy" id="1288971"/>
    <lineage>
        <taxon>Bacteria</taxon>
        <taxon>Bacillati</taxon>
        <taxon>Bacillota</taxon>
        <taxon>Tissierellia</taxon>
        <taxon>Tissierellales</taxon>
        <taxon>Tepidimicrobiaceae</taxon>
        <taxon>Schnuerera</taxon>
    </lineage>
</organism>
<reference evidence="11 12" key="1">
    <citation type="submission" date="2016-11" db="EMBL/GenBank/DDBJ databases">
        <authorList>
            <person name="Manzoor S."/>
        </authorList>
    </citation>
    <scope>NUCLEOTIDE SEQUENCE [LARGE SCALE GENOMIC DNA]</scope>
    <source>
        <strain evidence="11">Clostridium ultunense strain Esp</strain>
    </source>
</reference>
<evidence type="ECO:0000256" key="6">
    <source>
        <dbReference type="ARBA" id="ARBA00023135"/>
    </source>
</evidence>
<gene>
    <name evidence="9 11" type="primary">ffh</name>
    <name evidence="11" type="ORF">CUESP1_1626</name>
</gene>
<proteinExistence type="inferred from homology"/>
<evidence type="ECO:0000259" key="10">
    <source>
        <dbReference type="PROSITE" id="PS00300"/>
    </source>
</evidence>
<feature type="binding site" evidence="9">
    <location>
        <begin position="248"/>
        <end position="251"/>
    </location>
    <ligand>
        <name>GTP</name>
        <dbReference type="ChEBI" id="CHEBI:37565"/>
    </ligand>
</feature>
<dbReference type="Gene3D" id="3.40.50.300">
    <property type="entry name" value="P-loop containing nucleotide triphosphate hydrolases"/>
    <property type="match status" value="1"/>
</dbReference>
<dbReference type="Gene3D" id="1.20.120.140">
    <property type="entry name" value="Signal recognition particle SRP54, nucleotide-binding domain"/>
    <property type="match status" value="1"/>
</dbReference>
<dbReference type="InterPro" id="IPR003593">
    <property type="entry name" value="AAA+_ATPase"/>
</dbReference>
<dbReference type="InterPro" id="IPR042101">
    <property type="entry name" value="SRP54_N_sf"/>
</dbReference>
<evidence type="ECO:0000313" key="12">
    <source>
        <dbReference type="Proteomes" id="UP000245423"/>
    </source>
</evidence>
<dbReference type="Pfam" id="PF00448">
    <property type="entry name" value="SRP54"/>
    <property type="match status" value="1"/>
</dbReference>